<evidence type="ECO:0000259" key="1">
    <source>
        <dbReference type="Pfam" id="PF07727"/>
    </source>
</evidence>
<gene>
    <name evidence="2" type="ORF">SCP_0211980</name>
</gene>
<organism evidence="2 3">
    <name type="scientific">Sparassis crispa</name>
    <dbReference type="NCBI Taxonomy" id="139825"/>
    <lineage>
        <taxon>Eukaryota</taxon>
        <taxon>Fungi</taxon>
        <taxon>Dikarya</taxon>
        <taxon>Basidiomycota</taxon>
        <taxon>Agaricomycotina</taxon>
        <taxon>Agaricomycetes</taxon>
        <taxon>Polyporales</taxon>
        <taxon>Sparassidaceae</taxon>
        <taxon>Sparassis</taxon>
    </lineage>
</organism>
<evidence type="ECO:0000313" key="3">
    <source>
        <dbReference type="Proteomes" id="UP000287166"/>
    </source>
</evidence>
<dbReference type="RefSeq" id="XP_027610909.1">
    <property type="nucleotide sequence ID" value="XM_027755108.1"/>
</dbReference>
<dbReference type="Pfam" id="PF07727">
    <property type="entry name" value="RVT_2"/>
    <property type="match status" value="1"/>
</dbReference>
<proteinExistence type="predicted"/>
<feature type="domain" description="Reverse transcriptase Ty1/copia-type" evidence="1">
    <location>
        <begin position="73"/>
        <end position="184"/>
    </location>
</feature>
<dbReference type="STRING" id="139825.A0A401GCS9"/>
<reference evidence="2 3" key="1">
    <citation type="journal article" date="2018" name="Sci. Rep.">
        <title>Genome sequence of the cauliflower mushroom Sparassis crispa (Hanabiratake) and its association with beneficial usage.</title>
        <authorList>
            <person name="Kiyama R."/>
            <person name="Furutani Y."/>
            <person name="Kawaguchi K."/>
            <person name="Nakanishi T."/>
        </authorList>
    </citation>
    <scope>NUCLEOTIDE SEQUENCE [LARGE SCALE GENOMIC DNA]</scope>
</reference>
<name>A0A401GCS9_9APHY</name>
<evidence type="ECO:0000313" key="2">
    <source>
        <dbReference type="EMBL" id="GBE79996.1"/>
    </source>
</evidence>
<dbReference type="AlphaFoldDB" id="A0A401GCS9"/>
<dbReference type="OrthoDB" id="2673594at2759"/>
<dbReference type="InterPro" id="IPR013103">
    <property type="entry name" value="RVT_2"/>
</dbReference>
<accession>A0A401GCS9</accession>
<dbReference type="Proteomes" id="UP000287166">
    <property type="component" value="Unassembled WGS sequence"/>
</dbReference>
<protein>
    <recommendedName>
        <fullName evidence="1">Reverse transcriptase Ty1/copia-type domain-containing protein</fullName>
    </recommendedName>
</protein>
<dbReference type="GeneID" id="38776913"/>
<sequence length="187" mass="21100">MQVPDEAEKSRSAEASLQGELEELIGGVVMAAKMADVEGLEPRMIGKVKKRPEWPRWEEVITEELRALEAHGMWRLEKAPTGANVVSYRWVFAAKKDAAGNVYRYRARLVARRFLQIPSVNFFDTYAPVAKTASIRVTLAFAARHDFEVHQIDVKSAYLHGEFEKNEVIYMSLPPGTNLTKEPGIVL</sequence>
<comment type="caution">
    <text evidence="2">The sequence shown here is derived from an EMBL/GenBank/DDBJ whole genome shotgun (WGS) entry which is preliminary data.</text>
</comment>
<dbReference type="InParanoid" id="A0A401GCS9"/>
<dbReference type="EMBL" id="BFAD01000002">
    <property type="protein sequence ID" value="GBE79996.1"/>
    <property type="molecule type" value="Genomic_DNA"/>
</dbReference>
<keyword evidence="3" id="KW-1185">Reference proteome</keyword>